<dbReference type="Gene3D" id="3.30.70.1440">
    <property type="entry name" value="Multidrug efflux transporter AcrB pore domain"/>
    <property type="match status" value="1"/>
</dbReference>
<feature type="transmembrane region" description="Helical" evidence="8">
    <location>
        <begin position="467"/>
        <end position="485"/>
    </location>
</feature>
<dbReference type="Gene3D" id="3.30.70.1320">
    <property type="entry name" value="Multidrug efflux transporter AcrB pore domain like"/>
    <property type="match status" value="1"/>
</dbReference>
<dbReference type="SUPFAM" id="SSF82714">
    <property type="entry name" value="Multidrug efflux transporter AcrB TolC docking domain, DN and DC subdomains"/>
    <property type="match status" value="2"/>
</dbReference>
<feature type="transmembrane region" description="Helical" evidence="8">
    <location>
        <begin position="532"/>
        <end position="550"/>
    </location>
</feature>
<dbReference type="Gene3D" id="3.30.2090.10">
    <property type="entry name" value="Multidrug efflux transporter AcrB TolC docking domain, DN and DC subdomains"/>
    <property type="match status" value="2"/>
</dbReference>
<dbReference type="SUPFAM" id="SSF82866">
    <property type="entry name" value="Multidrug efflux transporter AcrB transmembrane domain"/>
    <property type="match status" value="2"/>
</dbReference>
<dbReference type="KEGG" id="sus:Acid_5315"/>
<gene>
    <name evidence="9" type="ordered locus">Acid_5315</name>
</gene>
<keyword evidence="7 8" id="KW-0472">Membrane</keyword>
<dbReference type="PRINTS" id="PR00702">
    <property type="entry name" value="ACRIFLAVINRP"/>
</dbReference>
<dbReference type="FunFam" id="1.20.1640.10:FF:000001">
    <property type="entry name" value="Efflux pump membrane transporter"/>
    <property type="match status" value="1"/>
</dbReference>
<evidence type="ECO:0000256" key="8">
    <source>
        <dbReference type="SAM" id="Phobius"/>
    </source>
</evidence>
<keyword evidence="3" id="KW-1003">Cell membrane</keyword>
<feature type="transmembrane region" description="Helical" evidence="8">
    <location>
        <begin position="435"/>
        <end position="460"/>
    </location>
</feature>
<evidence type="ECO:0000256" key="3">
    <source>
        <dbReference type="ARBA" id="ARBA00022475"/>
    </source>
</evidence>
<feature type="transmembrane region" description="Helical" evidence="8">
    <location>
        <begin position="862"/>
        <end position="881"/>
    </location>
</feature>
<dbReference type="PANTHER" id="PTHR32063">
    <property type="match status" value="1"/>
</dbReference>
<evidence type="ECO:0000313" key="9">
    <source>
        <dbReference type="EMBL" id="ABJ86265.1"/>
    </source>
</evidence>
<keyword evidence="2" id="KW-0813">Transport</keyword>
<comment type="subcellular location">
    <subcellularLocation>
        <location evidence="1">Cell inner membrane</location>
        <topology evidence="1">Multi-pass membrane protein</topology>
    </subcellularLocation>
</comment>
<protein>
    <submittedName>
        <fullName evidence="9">Acriflavin resistance protein</fullName>
    </submittedName>
</protein>
<feature type="transmembrane region" description="Helical" evidence="8">
    <location>
        <begin position="901"/>
        <end position="927"/>
    </location>
</feature>
<keyword evidence="4" id="KW-0997">Cell inner membrane</keyword>
<dbReference type="SUPFAM" id="SSF82693">
    <property type="entry name" value="Multidrug efflux transporter AcrB pore domain, PN1, PN2, PC1 and PC2 subdomains"/>
    <property type="match status" value="3"/>
</dbReference>
<dbReference type="GO" id="GO:0042910">
    <property type="term" value="F:xenobiotic transmembrane transporter activity"/>
    <property type="evidence" value="ECO:0007669"/>
    <property type="project" value="TreeGrafter"/>
</dbReference>
<evidence type="ECO:0000256" key="5">
    <source>
        <dbReference type="ARBA" id="ARBA00022692"/>
    </source>
</evidence>
<feature type="transmembrane region" description="Helical" evidence="8">
    <location>
        <begin position="363"/>
        <end position="384"/>
    </location>
</feature>
<evidence type="ECO:0000256" key="1">
    <source>
        <dbReference type="ARBA" id="ARBA00004429"/>
    </source>
</evidence>
<dbReference type="HOGENOM" id="CLU_002755_1_2_0"/>
<feature type="transmembrane region" description="Helical" evidence="8">
    <location>
        <begin position="991"/>
        <end position="1017"/>
    </location>
</feature>
<dbReference type="Gene3D" id="3.30.70.1430">
    <property type="entry name" value="Multidrug efflux transporter AcrB pore domain"/>
    <property type="match status" value="2"/>
</dbReference>
<dbReference type="GO" id="GO:0005886">
    <property type="term" value="C:plasma membrane"/>
    <property type="evidence" value="ECO:0007669"/>
    <property type="project" value="UniProtKB-SubCell"/>
</dbReference>
<dbReference type="PANTHER" id="PTHR32063:SF21">
    <property type="entry name" value="MULTIDRUG RESISTANCE PROTEIN MDTB"/>
    <property type="match status" value="1"/>
</dbReference>
<dbReference type="STRING" id="234267.Acid_5315"/>
<accession>Q01VQ0</accession>
<feature type="transmembrane region" description="Helical" evidence="8">
    <location>
        <begin position="340"/>
        <end position="357"/>
    </location>
</feature>
<proteinExistence type="predicted"/>
<organism evidence="9">
    <name type="scientific">Solibacter usitatus (strain Ellin6076)</name>
    <dbReference type="NCBI Taxonomy" id="234267"/>
    <lineage>
        <taxon>Bacteria</taxon>
        <taxon>Pseudomonadati</taxon>
        <taxon>Acidobacteriota</taxon>
        <taxon>Terriglobia</taxon>
        <taxon>Bryobacterales</taxon>
        <taxon>Solibacteraceae</taxon>
        <taxon>Candidatus Solibacter</taxon>
    </lineage>
</organism>
<feature type="transmembrane region" description="Helical" evidence="8">
    <location>
        <begin position="964"/>
        <end position="985"/>
    </location>
</feature>
<evidence type="ECO:0000256" key="6">
    <source>
        <dbReference type="ARBA" id="ARBA00022989"/>
    </source>
</evidence>
<dbReference type="EMBL" id="CP000473">
    <property type="protein sequence ID" value="ABJ86265.1"/>
    <property type="molecule type" value="Genomic_DNA"/>
</dbReference>
<keyword evidence="6 8" id="KW-1133">Transmembrane helix</keyword>
<dbReference type="Pfam" id="PF00873">
    <property type="entry name" value="ACR_tran"/>
    <property type="match status" value="1"/>
</dbReference>
<dbReference type="OrthoDB" id="9757876at2"/>
<sequence precursor="true">MNISQTFIERPIATSLLMAAIALFGSVAYRSLAVSDLPNVDFPTLLVTAALPGASPETMAAAVATPLENQFSTIAGLNSMSSSNSLGNTQITLEFDLARRLDGAAVDVQAAITQASRLLPQGMPTPPTFTKVNPADQPVLYLALTSPTLPLWTLDEYAETRIAQRISMISGVAQVQVLGAQKYAVHVQMDPHALASRQIGINEIETALKNWNVNLPTGSIIGPQRAFTLQASGQLLNADQYRPVVVAYRNGSPVRLDELGTVLDSVEDDKTASWFYKDKFNSRAIILAIQRQPGTNTIAVTDGVKNLIPLFRTELPPSVHMDILYDRSDTIRESFGDVKFTMVLTLGLVVMVIFLFLRNVSATIIPSLALPFSIIGTFAVMYLLDYSLDNLSMMALILSIGFVVDDAIVMLENIVRHIEMGEQPLLASLKGSNEIGFTIVSMTLSLAAVFIPVLFLGGVLGRLFKEFAVTITVAILISGVVSVTLTPMLCSRFLKAAHEHSRGWFYNITEKFFDGMLHTYDVTLKMALRHRVFMMVSFVVVLGATGYMFVTIPKGFIPDQDTDQMSVITEAAQGTSYYQMVDYVQEIAKTVADDPNVESLMASVGGTTASNMGGPNYGQLVVHLKPRTQRPLGVNEIIKELRPKLNAFAGMKIYMQNPPTIRIGGQVTKSLYQFSMQTPDKAELYAQTEKLTEEVAKLPGVEDVTNDVAVATPQVNVTIDRDKAGAMGVNANLIENALYDAYGPRWVSTIYGSINEYKVLLELEPRYQRDPRALSLLYFKNATGKLIPLDTLANFKTETGPQTINHYGQLPAATISFNLKPEASLGVVVDQVQDVATRTLPDTISTQFQGAAKAFQSSLGNLWVLLVIAIMVVYIVLGILYESYIHPITILSGLPSAGFGALLTLVIFHIDLSIYAFVGLIMLIGIVKKNAIMQIDFALEAEREHNLSAEQAIYEGCLIRFRPIMMTTMAALLGAVPIALGYGAGGEARQPLGLVVVGGLLFSQLVTLYLTPVFYIYMSALQDRVQSWRGQGKKKNKKLSAAPVMS</sequence>
<name>Q01VQ0_SOLUE</name>
<dbReference type="InParanoid" id="Q01VQ0"/>
<evidence type="ECO:0000256" key="4">
    <source>
        <dbReference type="ARBA" id="ARBA00022519"/>
    </source>
</evidence>
<dbReference type="AlphaFoldDB" id="Q01VQ0"/>
<dbReference type="eggNOG" id="COG0841">
    <property type="taxonomic scope" value="Bacteria"/>
</dbReference>
<dbReference type="Gene3D" id="1.20.1640.10">
    <property type="entry name" value="Multidrug efflux transporter AcrB transmembrane domain"/>
    <property type="match status" value="2"/>
</dbReference>
<reference evidence="9" key="1">
    <citation type="submission" date="2006-10" db="EMBL/GenBank/DDBJ databases">
        <title>Complete sequence of Solibacter usitatus Ellin6076.</title>
        <authorList>
            <consortium name="US DOE Joint Genome Institute"/>
            <person name="Copeland A."/>
            <person name="Lucas S."/>
            <person name="Lapidus A."/>
            <person name="Barry K."/>
            <person name="Detter J.C."/>
            <person name="Glavina del Rio T."/>
            <person name="Hammon N."/>
            <person name="Israni S."/>
            <person name="Dalin E."/>
            <person name="Tice H."/>
            <person name="Pitluck S."/>
            <person name="Thompson L.S."/>
            <person name="Brettin T."/>
            <person name="Bruce D."/>
            <person name="Han C."/>
            <person name="Tapia R."/>
            <person name="Gilna P."/>
            <person name="Schmutz J."/>
            <person name="Larimer F."/>
            <person name="Land M."/>
            <person name="Hauser L."/>
            <person name="Kyrpides N."/>
            <person name="Mikhailova N."/>
            <person name="Janssen P.H."/>
            <person name="Kuske C.R."/>
            <person name="Richardson P."/>
        </authorList>
    </citation>
    <scope>NUCLEOTIDE SEQUENCE</scope>
    <source>
        <strain evidence="9">Ellin6076</strain>
    </source>
</reference>
<evidence type="ECO:0000256" key="2">
    <source>
        <dbReference type="ARBA" id="ARBA00022448"/>
    </source>
</evidence>
<dbReference type="FunFam" id="3.30.70.1430:FF:000001">
    <property type="entry name" value="Efflux pump membrane transporter"/>
    <property type="match status" value="1"/>
</dbReference>
<dbReference type="InterPro" id="IPR027463">
    <property type="entry name" value="AcrB_DN_DC_subdom"/>
</dbReference>
<evidence type="ECO:0000256" key="7">
    <source>
        <dbReference type="ARBA" id="ARBA00023136"/>
    </source>
</evidence>
<keyword evidence="5 8" id="KW-0812">Transmembrane</keyword>
<dbReference type="InterPro" id="IPR001036">
    <property type="entry name" value="Acrflvin-R"/>
</dbReference>
<feature type="transmembrane region" description="Helical" evidence="8">
    <location>
        <begin position="12"/>
        <end position="29"/>
    </location>
</feature>